<feature type="compositionally biased region" description="Polar residues" evidence="1">
    <location>
        <begin position="529"/>
        <end position="542"/>
    </location>
</feature>
<dbReference type="HOGENOM" id="CLU_573064_0_0_1"/>
<dbReference type="SUPFAM" id="SSF52540">
    <property type="entry name" value="P-loop containing nucleoside triphosphate hydrolases"/>
    <property type="match status" value="1"/>
</dbReference>
<feature type="region of interest" description="Disordered" evidence="1">
    <location>
        <begin position="153"/>
        <end position="197"/>
    </location>
</feature>
<dbReference type="Pfam" id="PF00071">
    <property type="entry name" value="Ras"/>
    <property type="match status" value="1"/>
</dbReference>
<dbReference type="CDD" id="cd00882">
    <property type="entry name" value="Ras_like_GTPase"/>
    <property type="match status" value="1"/>
</dbReference>
<protein>
    <submittedName>
        <fullName evidence="2">Uncharacterized protein</fullName>
    </submittedName>
</protein>
<dbReference type="AlphaFoldDB" id="K3WYT8"/>
<dbReference type="EMBL" id="GL376623">
    <property type="status" value="NOT_ANNOTATED_CDS"/>
    <property type="molecule type" value="Genomic_DNA"/>
</dbReference>
<dbReference type="Gene3D" id="3.40.50.300">
    <property type="entry name" value="P-loop containing nucleotide triphosphate hydrolases"/>
    <property type="match status" value="1"/>
</dbReference>
<evidence type="ECO:0000313" key="3">
    <source>
        <dbReference type="Proteomes" id="UP000019132"/>
    </source>
</evidence>
<dbReference type="InterPro" id="IPR001806">
    <property type="entry name" value="Small_GTPase"/>
</dbReference>
<sequence length="564" mass="62371">MEQAPWVAVVGEDAVGKRALVHALRVGGGPFEDDNALPAPRRDTFQIFRERQQLGTFRSTSCGPLVCIVVVFDLTRRDSFAAAVAQWSYLATDDEGTRVVLVGTKLDRLSEREVFFDTESMEFNEYVEVSTIQPPFEGVSEVQRLLTKWTRIGNSDGDKPPVPATVRDFTQPPPLPRPRIRSCSIPTRTPRAHLSPKHKPCIHASVWLYDPTEDHPSSPDQDVKLRPISKALFEIRGAGHDKMKSLAKYKDRETAKLMQRSKYYGPTESSRHMRWQEEQKRLQLEAGHVRQRSASQGANIGSRRSDRYREHELIAHKSFIQTTELLRQRKIELLMEKKNASSAANSTRTTDSNGTRSLTPATTRGRTSQKRTKKLGINTKILDAVPEEDHTLEPPESPVSSRIRQQESCSRPADLTIDIAAPAWGNYPMPMELMSPTDADFNASIPPAMSPPSSSARRASLCHVTSPSCEGAGMASVAAGDAISQQAATWQSVQQDASAMTNDTEAQSAAAMTEGFIATQAPSDEKSTVETSSGSRSPDNVANFETMTDIDDMLEYFDGVSLPI</sequence>
<reference evidence="2" key="3">
    <citation type="submission" date="2015-02" db="UniProtKB">
        <authorList>
            <consortium name="EnsemblProtists"/>
        </authorList>
    </citation>
    <scope>IDENTIFICATION</scope>
    <source>
        <strain evidence="2">DAOM BR144</strain>
    </source>
</reference>
<dbReference type="VEuPathDB" id="FungiDB:PYU1_G010117"/>
<reference evidence="3" key="2">
    <citation type="submission" date="2010-04" db="EMBL/GenBank/DDBJ databases">
        <authorList>
            <person name="Buell R."/>
            <person name="Hamilton J."/>
            <person name="Hostetler J."/>
        </authorList>
    </citation>
    <scope>NUCLEOTIDE SEQUENCE [LARGE SCALE GENOMIC DNA]</scope>
    <source>
        <strain evidence="3">DAOM:BR144</strain>
    </source>
</reference>
<dbReference type="GO" id="GO:0005525">
    <property type="term" value="F:GTP binding"/>
    <property type="evidence" value="ECO:0007669"/>
    <property type="project" value="InterPro"/>
</dbReference>
<proteinExistence type="predicted"/>
<feature type="region of interest" description="Disordered" evidence="1">
    <location>
        <begin position="386"/>
        <end position="405"/>
    </location>
</feature>
<dbReference type="eggNOG" id="ENOG502S1CK">
    <property type="taxonomic scope" value="Eukaryota"/>
</dbReference>
<reference evidence="3" key="1">
    <citation type="journal article" date="2010" name="Genome Biol.">
        <title>Genome sequence of the necrotrophic plant pathogen Pythium ultimum reveals original pathogenicity mechanisms and effector repertoire.</title>
        <authorList>
            <person name="Levesque C.A."/>
            <person name="Brouwer H."/>
            <person name="Cano L."/>
            <person name="Hamilton J.P."/>
            <person name="Holt C."/>
            <person name="Huitema E."/>
            <person name="Raffaele S."/>
            <person name="Robideau G.P."/>
            <person name="Thines M."/>
            <person name="Win J."/>
            <person name="Zerillo M.M."/>
            <person name="Beakes G.W."/>
            <person name="Boore J.L."/>
            <person name="Busam D."/>
            <person name="Dumas B."/>
            <person name="Ferriera S."/>
            <person name="Fuerstenberg S.I."/>
            <person name="Gachon C.M."/>
            <person name="Gaulin E."/>
            <person name="Govers F."/>
            <person name="Grenville-Briggs L."/>
            <person name="Horner N."/>
            <person name="Hostetler J."/>
            <person name="Jiang R.H."/>
            <person name="Johnson J."/>
            <person name="Krajaejun T."/>
            <person name="Lin H."/>
            <person name="Meijer H.J."/>
            <person name="Moore B."/>
            <person name="Morris P."/>
            <person name="Phuntmart V."/>
            <person name="Puiu D."/>
            <person name="Shetty J."/>
            <person name="Stajich J.E."/>
            <person name="Tripathy S."/>
            <person name="Wawra S."/>
            <person name="van West P."/>
            <person name="Whitty B.R."/>
            <person name="Coutinho P.M."/>
            <person name="Henrissat B."/>
            <person name="Martin F."/>
            <person name="Thomas P.D."/>
            <person name="Tyler B.M."/>
            <person name="De Vries R.P."/>
            <person name="Kamoun S."/>
            <person name="Yandell M."/>
            <person name="Tisserat N."/>
            <person name="Buell C.R."/>
        </authorList>
    </citation>
    <scope>NUCLEOTIDE SEQUENCE</scope>
    <source>
        <strain evidence="3">DAOM:BR144</strain>
    </source>
</reference>
<feature type="region of interest" description="Disordered" evidence="1">
    <location>
        <begin position="284"/>
        <end position="305"/>
    </location>
</feature>
<dbReference type="Proteomes" id="UP000019132">
    <property type="component" value="Unassembled WGS sequence"/>
</dbReference>
<dbReference type="EnsemblProtists" id="PYU1_T010137">
    <property type="protein sequence ID" value="PYU1_T010137"/>
    <property type="gene ID" value="PYU1_G010117"/>
</dbReference>
<dbReference type="GO" id="GO:0003924">
    <property type="term" value="F:GTPase activity"/>
    <property type="evidence" value="ECO:0007669"/>
    <property type="project" value="InterPro"/>
</dbReference>
<name>K3WYT8_GLOUD</name>
<evidence type="ECO:0000313" key="2">
    <source>
        <dbReference type="EnsemblProtists" id="PYU1_T010137"/>
    </source>
</evidence>
<dbReference type="InParanoid" id="K3WYT8"/>
<feature type="compositionally biased region" description="Polar residues" evidence="1">
    <location>
        <begin position="340"/>
        <end position="366"/>
    </location>
</feature>
<keyword evidence="3" id="KW-1185">Reference proteome</keyword>
<evidence type="ECO:0000256" key="1">
    <source>
        <dbReference type="SAM" id="MobiDB-lite"/>
    </source>
</evidence>
<dbReference type="InterPro" id="IPR027417">
    <property type="entry name" value="P-loop_NTPase"/>
</dbReference>
<accession>K3WYT8</accession>
<feature type="region of interest" description="Disordered" evidence="1">
    <location>
        <begin position="337"/>
        <end position="371"/>
    </location>
</feature>
<organism evidence="2 3">
    <name type="scientific">Globisporangium ultimum (strain ATCC 200006 / CBS 805.95 / DAOM BR144)</name>
    <name type="common">Pythium ultimum</name>
    <dbReference type="NCBI Taxonomy" id="431595"/>
    <lineage>
        <taxon>Eukaryota</taxon>
        <taxon>Sar</taxon>
        <taxon>Stramenopiles</taxon>
        <taxon>Oomycota</taxon>
        <taxon>Peronosporomycetes</taxon>
        <taxon>Pythiales</taxon>
        <taxon>Pythiaceae</taxon>
        <taxon>Globisporangium</taxon>
    </lineage>
</organism>
<feature type="region of interest" description="Disordered" evidence="1">
    <location>
        <begin position="520"/>
        <end position="542"/>
    </location>
</feature>